<feature type="repeat" description="ANK" evidence="8">
    <location>
        <begin position="78"/>
        <end position="106"/>
    </location>
</feature>
<dbReference type="PANTHER" id="PTHR24155">
    <property type="entry name" value="OSTEOCLAST-STIMULATING FACTOR 1"/>
    <property type="match status" value="1"/>
</dbReference>
<evidence type="ECO:0000256" key="1">
    <source>
        <dbReference type="ARBA" id="ARBA00004496"/>
    </source>
</evidence>
<dbReference type="PRINTS" id="PR00452">
    <property type="entry name" value="SH3DOMAIN"/>
</dbReference>
<evidence type="ECO:0000256" key="4">
    <source>
        <dbReference type="ARBA" id="ARBA00022737"/>
    </source>
</evidence>
<dbReference type="InterPro" id="IPR001452">
    <property type="entry name" value="SH3_domain"/>
</dbReference>
<accession>A0AAD5L3W7</accession>
<comment type="caution">
    <text evidence="11">The sequence shown here is derived from an EMBL/GenBank/DDBJ whole genome shotgun (WGS) entry which is preliminary data.</text>
</comment>
<dbReference type="SMART" id="SM00326">
    <property type="entry name" value="SH3"/>
    <property type="match status" value="1"/>
</dbReference>
<evidence type="ECO:0000256" key="6">
    <source>
        <dbReference type="ARBA" id="ARBA00037432"/>
    </source>
</evidence>
<dbReference type="PROSITE" id="PS50088">
    <property type="entry name" value="ANK_REPEAT"/>
    <property type="match status" value="2"/>
</dbReference>
<evidence type="ECO:0000256" key="8">
    <source>
        <dbReference type="PROSITE-ProRule" id="PRU00023"/>
    </source>
</evidence>
<dbReference type="CDD" id="cd11772">
    <property type="entry name" value="SH3_OSTF1"/>
    <property type="match status" value="1"/>
</dbReference>
<comment type="function">
    <text evidence="6">Induces bone resorption, acting probably through a signaling cascade which results in the secretion of factor(s) enhancing osteoclast formation and activity.</text>
</comment>
<dbReference type="Gene3D" id="1.25.40.20">
    <property type="entry name" value="Ankyrin repeat-containing domain"/>
    <property type="match status" value="2"/>
</dbReference>
<evidence type="ECO:0000256" key="5">
    <source>
        <dbReference type="ARBA" id="ARBA00023043"/>
    </source>
</evidence>
<protein>
    <recommendedName>
        <fullName evidence="7">Osteoclast-stimulating factor 1</fullName>
    </recommendedName>
</protein>
<evidence type="ECO:0000313" key="12">
    <source>
        <dbReference type="Proteomes" id="UP000820818"/>
    </source>
</evidence>
<evidence type="ECO:0000259" key="10">
    <source>
        <dbReference type="PROSITE" id="PS50002"/>
    </source>
</evidence>
<dbReference type="GO" id="GO:0005737">
    <property type="term" value="C:cytoplasm"/>
    <property type="evidence" value="ECO:0007669"/>
    <property type="project" value="UniProtKB-SubCell"/>
</dbReference>
<name>A0AAD5L3W7_9CRUS</name>
<comment type="subcellular location">
    <subcellularLocation>
        <location evidence="1">Cytoplasm</location>
    </subcellularLocation>
</comment>
<evidence type="ECO:0000256" key="9">
    <source>
        <dbReference type="PROSITE-ProRule" id="PRU00192"/>
    </source>
</evidence>
<evidence type="ECO:0000256" key="2">
    <source>
        <dbReference type="ARBA" id="ARBA00022443"/>
    </source>
</evidence>
<dbReference type="AlphaFoldDB" id="A0AAD5L3W7"/>
<dbReference type="PROSITE" id="PS50002">
    <property type="entry name" value="SH3"/>
    <property type="match status" value="1"/>
</dbReference>
<dbReference type="Gene3D" id="2.30.30.40">
    <property type="entry name" value="SH3 Domains"/>
    <property type="match status" value="1"/>
</dbReference>
<keyword evidence="2 9" id="KW-0728">SH3 domain</keyword>
<keyword evidence="12" id="KW-1185">Reference proteome</keyword>
<reference evidence="11 12" key="1">
    <citation type="submission" date="2022-05" db="EMBL/GenBank/DDBJ databases">
        <title>A multi-omics perspective on studying reproductive biology in Daphnia sinensis.</title>
        <authorList>
            <person name="Jia J."/>
        </authorList>
    </citation>
    <scope>NUCLEOTIDE SEQUENCE [LARGE SCALE GENOMIC DNA]</scope>
    <source>
        <strain evidence="11 12">WSL</strain>
    </source>
</reference>
<dbReference type="InterPro" id="IPR002110">
    <property type="entry name" value="Ankyrin_rpt"/>
</dbReference>
<feature type="repeat" description="ANK" evidence="8">
    <location>
        <begin position="141"/>
        <end position="173"/>
    </location>
</feature>
<keyword evidence="4" id="KW-0677">Repeat</keyword>
<evidence type="ECO:0000256" key="3">
    <source>
        <dbReference type="ARBA" id="ARBA00022490"/>
    </source>
</evidence>
<evidence type="ECO:0000256" key="7">
    <source>
        <dbReference type="ARBA" id="ARBA00040640"/>
    </source>
</evidence>
<dbReference type="SMART" id="SM00248">
    <property type="entry name" value="ANK"/>
    <property type="match status" value="3"/>
</dbReference>
<dbReference type="Pfam" id="PF12796">
    <property type="entry name" value="Ank_2"/>
    <property type="match status" value="1"/>
</dbReference>
<dbReference type="InterPro" id="IPR036770">
    <property type="entry name" value="Ankyrin_rpt-contain_sf"/>
</dbReference>
<dbReference type="PANTHER" id="PTHR24155:SF10">
    <property type="entry name" value="OSTEOCLAST-STIMULATING FACTOR 1"/>
    <property type="match status" value="1"/>
</dbReference>
<dbReference type="Pfam" id="PF00018">
    <property type="entry name" value="SH3_1"/>
    <property type="match status" value="1"/>
</dbReference>
<sequence length="216" mass="23680">MYEVPPPKPPKPGQVKVVKALYTYTAQHPDELSFEEGELLYVMDSSSDPNWFKAKCGNQFGLVPCNYVEENAELITMPLHDACRRGNVSFLEEAIQNGVSVNQLDTAGNTALFWAAHGGHIPCMNLLLQSPKIDLDVQNKLGDTALHAAAWKGRVEAVSLLLSSGAKTNIQNCEGKTAIDLSRDPEITNIIAKHEDNFLSSNVSEYFGSVDEQDSD</sequence>
<dbReference type="InterPro" id="IPR036028">
    <property type="entry name" value="SH3-like_dom_sf"/>
</dbReference>
<keyword evidence="5 8" id="KW-0040">ANK repeat</keyword>
<organism evidence="11 12">
    <name type="scientific">Daphnia sinensis</name>
    <dbReference type="NCBI Taxonomy" id="1820382"/>
    <lineage>
        <taxon>Eukaryota</taxon>
        <taxon>Metazoa</taxon>
        <taxon>Ecdysozoa</taxon>
        <taxon>Arthropoda</taxon>
        <taxon>Crustacea</taxon>
        <taxon>Branchiopoda</taxon>
        <taxon>Diplostraca</taxon>
        <taxon>Cladocera</taxon>
        <taxon>Anomopoda</taxon>
        <taxon>Daphniidae</taxon>
        <taxon>Daphnia</taxon>
        <taxon>Daphnia similis group</taxon>
    </lineage>
</organism>
<dbReference type="PROSITE" id="PS50297">
    <property type="entry name" value="ANK_REP_REGION"/>
    <property type="match status" value="1"/>
</dbReference>
<feature type="domain" description="SH3" evidence="10">
    <location>
        <begin position="13"/>
        <end position="73"/>
    </location>
</feature>
<dbReference type="EMBL" id="WJBH02000001">
    <property type="protein sequence ID" value="KAI9565557.1"/>
    <property type="molecule type" value="Genomic_DNA"/>
</dbReference>
<proteinExistence type="predicted"/>
<dbReference type="Proteomes" id="UP000820818">
    <property type="component" value="Linkage Group LG1"/>
</dbReference>
<keyword evidence="3" id="KW-0963">Cytoplasm</keyword>
<evidence type="ECO:0000313" key="11">
    <source>
        <dbReference type="EMBL" id="KAI9565557.1"/>
    </source>
</evidence>
<dbReference type="SUPFAM" id="SSF48403">
    <property type="entry name" value="Ankyrin repeat"/>
    <property type="match status" value="1"/>
</dbReference>
<dbReference type="SUPFAM" id="SSF50044">
    <property type="entry name" value="SH3-domain"/>
    <property type="match status" value="1"/>
</dbReference>
<gene>
    <name evidence="11" type="ORF">GHT06_009349</name>
</gene>
<dbReference type="GO" id="GO:0007165">
    <property type="term" value="P:signal transduction"/>
    <property type="evidence" value="ECO:0007669"/>
    <property type="project" value="TreeGrafter"/>
</dbReference>